<comment type="similarity">
    <text evidence="2 10 11">Belongs to the TonB-dependent receptor family.</text>
</comment>
<dbReference type="PANTHER" id="PTHR32552">
    <property type="entry name" value="FERRICHROME IRON RECEPTOR-RELATED"/>
    <property type="match status" value="1"/>
</dbReference>
<comment type="subcellular location">
    <subcellularLocation>
        <location evidence="1 10">Cell outer membrane</location>
        <topology evidence="1 10">Multi-pass membrane protein</topology>
    </subcellularLocation>
</comment>
<dbReference type="STRING" id="336292.SAMN05660710_01571"/>
<dbReference type="Pfam" id="PF00593">
    <property type="entry name" value="TonB_dep_Rec_b-barrel"/>
    <property type="match status" value="1"/>
</dbReference>
<dbReference type="SUPFAM" id="SSF56935">
    <property type="entry name" value="Porins"/>
    <property type="match status" value="1"/>
</dbReference>
<feature type="domain" description="TonB-dependent receptor-like beta-barrel" evidence="13">
    <location>
        <begin position="259"/>
        <end position="699"/>
    </location>
</feature>
<evidence type="ECO:0000259" key="13">
    <source>
        <dbReference type="Pfam" id="PF00593"/>
    </source>
</evidence>
<keyword evidence="3 10" id="KW-0813">Transport</keyword>
<organism evidence="15 16">
    <name type="scientific">Paracoccus tibetensis</name>
    <dbReference type="NCBI Taxonomy" id="336292"/>
    <lineage>
        <taxon>Bacteria</taxon>
        <taxon>Pseudomonadati</taxon>
        <taxon>Pseudomonadota</taxon>
        <taxon>Alphaproteobacteria</taxon>
        <taxon>Rhodobacterales</taxon>
        <taxon>Paracoccaceae</taxon>
        <taxon>Paracoccus</taxon>
    </lineage>
</organism>
<dbReference type="InterPro" id="IPR010105">
    <property type="entry name" value="TonB_sidphr_rcpt"/>
</dbReference>
<dbReference type="Proteomes" id="UP000199502">
    <property type="component" value="Unassembled WGS sequence"/>
</dbReference>
<feature type="signal peptide" evidence="12">
    <location>
        <begin position="1"/>
        <end position="27"/>
    </location>
</feature>
<feature type="domain" description="TonB-dependent receptor plug" evidence="14">
    <location>
        <begin position="74"/>
        <end position="172"/>
    </location>
</feature>
<evidence type="ECO:0000256" key="6">
    <source>
        <dbReference type="ARBA" id="ARBA00023077"/>
    </source>
</evidence>
<keyword evidence="8" id="KW-0675">Receptor</keyword>
<dbReference type="PANTHER" id="PTHR32552:SF82">
    <property type="entry name" value="FCUA PROTEIN"/>
    <property type="match status" value="1"/>
</dbReference>
<dbReference type="GO" id="GO:0015344">
    <property type="term" value="F:siderophore uptake transmembrane transporter activity"/>
    <property type="evidence" value="ECO:0007669"/>
    <property type="project" value="TreeGrafter"/>
</dbReference>
<evidence type="ECO:0000256" key="2">
    <source>
        <dbReference type="ARBA" id="ARBA00009810"/>
    </source>
</evidence>
<dbReference type="GO" id="GO:0009279">
    <property type="term" value="C:cell outer membrane"/>
    <property type="evidence" value="ECO:0007669"/>
    <property type="project" value="UniProtKB-SubCell"/>
</dbReference>
<accession>A0A1G5FUI2</accession>
<dbReference type="Gene3D" id="2.40.170.20">
    <property type="entry name" value="TonB-dependent receptor, beta-barrel domain"/>
    <property type="match status" value="1"/>
</dbReference>
<evidence type="ECO:0000256" key="1">
    <source>
        <dbReference type="ARBA" id="ARBA00004571"/>
    </source>
</evidence>
<dbReference type="InterPro" id="IPR012910">
    <property type="entry name" value="Plug_dom"/>
</dbReference>
<dbReference type="OrthoDB" id="9760333at2"/>
<dbReference type="NCBIfam" id="TIGR01783">
    <property type="entry name" value="TonB-siderophor"/>
    <property type="match status" value="1"/>
</dbReference>
<keyword evidence="12" id="KW-0732">Signal</keyword>
<evidence type="ECO:0000256" key="7">
    <source>
        <dbReference type="ARBA" id="ARBA00023136"/>
    </source>
</evidence>
<keyword evidence="6 11" id="KW-0798">TonB box</keyword>
<evidence type="ECO:0000256" key="9">
    <source>
        <dbReference type="ARBA" id="ARBA00023237"/>
    </source>
</evidence>
<evidence type="ECO:0000256" key="3">
    <source>
        <dbReference type="ARBA" id="ARBA00022448"/>
    </source>
</evidence>
<dbReference type="InterPro" id="IPR039426">
    <property type="entry name" value="TonB-dep_rcpt-like"/>
</dbReference>
<evidence type="ECO:0000256" key="10">
    <source>
        <dbReference type="PROSITE-ProRule" id="PRU01360"/>
    </source>
</evidence>
<evidence type="ECO:0000313" key="16">
    <source>
        <dbReference type="Proteomes" id="UP000199502"/>
    </source>
</evidence>
<dbReference type="AlphaFoldDB" id="A0A1G5FUI2"/>
<evidence type="ECO:0000256" key="4">
    <source>
        <dbReference type="ARBA" id="ARBA00022452"/>
    </source>
</evidence>
<dbReference type="GO" id="GO:0038023">
    <property type="term" value="F:signaling receptor activity"/>
    <property type="evidence" value="ECO:0007669"/>
    <property type="project" value="InterPro"/>
</dbReference>
<keyword evidence="9 10" id="KW-0998">Cell outer membrane</keyword>
<evidence type="ECO:0000256" key="8">
    <source>
        <dbReference type="ARBA" id="ARBA00023170"/>
    </source>
</evidence>
<evidence type="ECO:0000259" key="14">
    <source>
        <dbReference type="Pfam" id="PF07715"/>
    </source>
</evidence>
<name>A0A1G5FUI2_9RHOB</name>
<dbReference type="Gene3D" id="2.170.130.10">
    <property type="entry name" value="TonB-dependent receptor, plug domain"/>
    <property type="match status" value="1"/>
</dbReference>
<dbReference type="InterPro" id="IPR036942">
    <property type="entry name" value="Beta-barrel_TonB_sf"/>
</dbReference>
<feature type="chain" id="PRO_5011539811" evidence="12">
    <location>
        <begin position="28"/>
        <end position="729"/>
    </location>
</feature>
<sequence>MSSSYPSLCSLPLCASLAALGPAVLSAQELPVLLDEITLEAVAQTGTIAAPAQPYPGGQVSTRARIGALGDLDVQTAPFRATAVTEELIRNQQARTLADVTRNEPSIRQDAPSFSERDSFFIRGFSVPNLDTLYDGLPYIANPRRSALEGIERVDLLMGPTALVNGGVGRVGGTINMIPKRAEDADLTRLTTGVASDSQVWSHLDMGRRFGPLKEWGVRGNLSWRGGDTALDGNSTEVGVGTLGLDYRGERLRATLDLNAGKQNLDAPTSLFNAVAPGVPVPEAPDGRVNTANPFEFHDSEHRMAAGRVEYDIAPSTTIYGAFGASRYREDFLSSNYTITAPNGDAINELGFNPQEIEGRAAEIGLRTEVMTGGLSHRISLSAAYALNRNNRGEFNPRLLGFPTLPTNIYDPVYLPGAPDLSGLPTSDGLIPFADLRSRSVALSDTVSLPGNRVQVTFGGRWQEIRIQGFNTRPGNPDAPVGARNYLYEDSAFTPALAASWQVRDGLNLYANYVEALTEGPTAPLVAENAGELFPAVVNRQREIGMKYDLGTVTLGASLFEIRQPNGITDPATNVFSLSGQQRNRGLELSAAGAPIDGLRLLGGITLLDAELRRTQGGAFDGNDVPGVPRTAASLYAEYDLPQVKGLTLNGRVLHGGSTWYDQANTQKVAGWTRLDLGARYAFAAQGREIELRANVENVLDEAYWSSSARGFLAAGAPRTYAISASMRF</sequence>
<dbReference type="Pfam" id="PF07715">
    <property type="entry name" value="Plug"/>
    <property type="match status" value="1"/>
</dbReference>
<evidence type="ECO:0000256" key="11">
    <source>
        <dbReference type="RuleBase" id="RU003357"/>
    </source>
</evidence>
<dbReference type="CDD" id="cd01347">
    <property type="entry name" value="ligand_gated_channel"/>
    <property type="match status" value="1"/>
</dbReference>
<dbReference type="EMBL" id="FMVT01000004">
    <property type="protein sequence ID" value="SCY42896.1"/>
    <property type="molecule type" value="Genomic_DNA"/>
</dbReference>
<gene>
    <name evidence="15" type="ORF">SAMN05660710_01571</name>
</gene>
<evidence type="ECO:0000256" key="5">
    <source>
        <dbReference type="ARBA" id="ARBA00022692"/>
    </source>
</evidence>
<evidence type="ECO:0000313" key="15">
    <source>
        <dbReference type="EMBL" id="SCY42896.1"/>
    </source>
</evidence>
<evidence type="ECO:0000256" key="12">
    <source>
        <dbReference type="SAM" id="SignalP"/>
    </source>
</evidence>
<dbReference type="InterPro" id="IPR000531">
    <property type="entry name" value="Beta-barrel_TonB"/>
</dbReference>
<dbReference type="GO" id="GO:0015891">
    <property type="term" value="P:siderophore transport"/>
    <property type="evidence" value="ECO:0007669"/>
    <property type="project" value="InterPro"/>
</dbReference>
<reference evidence="15 16" key="1">
    <citation type="submission" date="2016-10" db="EMBL/GenBank/DDBJ databases">
        <authorList>
            <person name="de Groot N.N."/>
        </authorList>
    </citation>
    <scope>NUCLEOTIDE SEQUENCE [LARGE SCALE GENOMIC DNA]</scope>
    <source>
        <strain evidence="15 16">CGMCC 1.8925</strain>
    </source>
</reference>
<keyword evidence="4 10" id="KW-1134">Transmembrane beta strand</keyword>
<protein>
    <submittedName>
        <fullName evidence="15">Iron complex outermembrane recepter protein</fullName>
    </submittedName>
</protein>
<keyword evidence="7 10" id="KW-0472">Membrane</keyword>
<proteinExistence type="inferred from homology"/>
<dbReference type="PROSITE" id="PS52016">
    <property type="entry name" value="TONB_DEPENDENT_REC_3"/>
    <property type="match status" value="1"/>
</dbReference>
<keyword evidence="16" id="KW-1185">Reference proteome</keyword>
<dbReference type="InterPro" id="IPR037066">
    <property type="entry name" value="Plug_dom_sf"/>
</dbReference>
<keyword evidence="5 10" id="KW-0812">Transmembrane</keyword>